<dbReference type="AlphaFoldDB" id="A0A385SX48"/>
<dbReference type="RefSeq" id="WP_119757844.1">
    <property type="nucleotide sequence ID" value="NZ_CP032382.1"/>
</dbReference>
<gene>
    <name evidence="1" type="ORF">D4L85_30145</name>
</gene>
<name>A0A385SX48_9BACT</name>
<dbReference type="EMBL" id="CP032382">
    <property type="protein sequence ID" value="AYB34585.1"/>
    <property type="molecule type" value="Genomic_DNA"/>
</dbReference>
<proteinExistence type="predicted"/>
<evidence type="ECO:0000313" key="2">
    <source>
        <dbReference type="Proteomes" id="UP000266183"/>
    </source>
</evidence>
<sequence>MAQFIPFDSKVQVNGQTILSVVNALHSGQETRRIILEKNGIKDPKPGAWFPQSAWLKAFEEISKTIGSYTLFSIGKAIPEHATFPPEIDSLEKALSSIHVAYQMNHRGGEIGYYKLVWFDGPARKAMMECKNPYPSEFDRGIITTMLRRFKPRDSFKYDVSLNLAFPTRLKGNDSCMFNIVW</sequence>
<accession>A0A385SX48</accession>
<dbReference type="OrthoDB" id="5380756at2"/>
<keyword evidence="2" id="KW-1185">Reference proteome</keyword>
<reference evidence="2" key="1">
    <citation type="submission" date="2018-09" db="EMBL/GenBank/DDBJ databases">
        <title>Chryseolinea sp. KIS68-18 isolated from soil.</title>
        <authorList>
            <person name="Weon H.-Y."/>
            <person name="Kwon S.-W."/>
            <person name="Lee S.A."/>
        </authorList>
    </citation>
    <scope>NUCLEOTIDE SEQUENCE [LARGE SCALE GENOMIC DNA]</scope>
    <source>
        <strain evidence="2">KIS68-18</strain>
    </source>
</reference>
<organism evidence="1 2">
    <name type="scientific">Chryseolinea soli</name>
    <dbReference type="NCBI Taxonomy" id="2321403"/>
    <lineage>
        <taxon>Bacteria</taxon>
        <taxon>Pseudomonadati</taxon>
        <taxon>Bacteroidota</taxon>
        <taxon>Cytophagia</taxon>
        <taxon>Cytophagales</taxon>
        <taxon>Fulvivirgaceae</taxon>
        <taxon>Chryseolinea</taxon>
    </lineage>
</organism>
<protein>
    <submittedName>
        <fullName evidence="1">Uncharacterized protein</fullName>
    </submittedName>
</protein>
<evidence type="ECO:0000313" key="1">
    <source>
        <dbReference type="EMBL" id="AYB34585.1"/>
    </source>
</evidence>
<dbReference type="Proteomes" id="UP000266183">
    <property type="component" value="Chromosome"/>
</dbReference>
<dbReference type="KEGG" id="chk:D4L85_30145"/>